<evidence type="ECO:0000256" key="1">
    <source>
        <dbReference type="ARBA" id="ARBA00022729"/>
    </source>
</evidence>
<keyword evidence="5" id="KW-1185">Reference proteome</keyword>
<dbReference type="EMBL" id="JARJFB010000036">
    <property type="protein sequence ID" value="MEA0970685.1"/>
    <property type="molecule type" value="Genomic_DNA"/>
</dbReference>
<evidence type="ECO:0000259" key="3">
    <source>
        <dbReference type="Pfam" id="PF04355"/>
    </source>
</evidence>
<sequence length="153" mass="17490">MTHFPKLISLIFLILLAGCQSIDVRGQFVSDEAIKQINSQLPNKTQLVELIGTPTYVPDYSKNTWYYIQRSLAKRAWFNPKVIKQRIVKVVFNGDKVQEAGLLSDSQNEEISTQSSYTQTYGTQQNGVQKFVKNIGRFNKTTDGTKRKKKKAR</sequence>
<evidence type="ECO:0000313" key="4">
    <source>
        <dbReference type="EMBL" id="MEA0970685.1"/>
    </source>
</evidence>
<name>A0ABU5NBZ2_9RICK</name>
<gene>
    <name evidence="4" type="ORF">Megvenef_00653</name>
</gene>
<dbReference type="InterPro" id="IPR007450">
    <property type="entry name" value="BamE_dom"/>
</dbReference>
<proteinExistence type="predicted"/>
<dbReference type="Pfam" id="PF04355">
    <property type="entry name" value="BamE"/>
    <property type="match status" value="1"/>
</dbReference>
<comment type="caution">
    <text evidence="4">The sequence shown here is derived from an EMBL/GenBank/DDBJ whole genome shotgun (WGS) entry which is preliminary data.</text>
</comment>
<dbReference type="PROSITE" id="PS51257">
    <property type="entry name" value="PROKAR_LIPOPROTEIN"/>
    <property type="match status" value="1"/>
</dbReference>
<evidence type="ECO:0000313" key="5">
    <source>
        <dbReference type="Proteomes" id="UP001291687"/>
    </source>
</evidence>
<dbReference type="Gene3D" id="3.30.1450.10">
    <property type="match status" value="1"/>
</dbReference>
<protein>
    <submittedName>
        <fullName evidence="4">Outer membrane protein assembly factor BamE</fullName>
    </submittedName>
</protein>
<organism evidence="4 5">
    <name type="scientific">Candidatus Megaera venefica</name>
    <dbReference type="NCBI Taxonomy" id="2055910"/>
    <lineage>
        <taxon>Bacteria</taxon>
        <taxon>Pseudomonadati</taxon>
        <taxon>Pseudomonadota</taxon>
        <taxon>Alphaproteobacteria</taxon>
        <taxon>Rickettsiales</taxon>
        <taxon>Rickettsiaceae</taxon>
        <taxon>Candidatus Megaera</taxon>
    </lineage>
</organism>
<keyword evidence="1" id="KW-0732">Signal</keyword>
<accession>A0ABU5NBZ2</accession>
<dbReference type="Proteomes" id="UP001291687">
    <property type="component" value="Unassembled WGS sequence"/>
</dbReference>
<feature type="domain" description="Outer membrane protein assembly factor BamE" evidence="3">
    <location>
        <begin position="26"/>
        <end position="98"/>
    </location>
</feature>
<evidence type="ECO:0000256" key="2">
    <source>
        <dbReference type="ARBA" id="ARBA00023136"/>
    </source>
</evidence>
<dbReference type="RefSeq" id="WP_322776587.1">
    <property type="nucleotide sequence ID" value="NZ_JARJFB010000036.1"/>
</dbReference>
<reference evidence="4 5" key="1">
    <citation type="submission" date="2023-03" db="EMBL/GenBank/DDBJ databases">
        <title>Host association and intracellularity evolved multiple times independently in the Rickettsiales.</title>
        <authorList>
            <person name="Castelli M."/>
            <person name="Nardi T."/>
            <person name="Gammuto L."/>
            <person name="Bellinzona G."/>
            <person name="Sabaneyeva E."/>
            <person name="Potekhin A."/>
            <person name="Serra V."/>
            <person name="Petroni G."/>
            <person name="Sassera D."/>
        </authorList>
    </citation>
    <scope>NUCLEOTIDE SEQUENCE [LARGE SCALE GENOMIC DNA]</scope>
    <source>
        <strain evidence="4 5">Sr 2-6</strain>
    </source>
</reference>
<keyword evidence="2" id="KW-0472">Membrane</keyword>
<dbReference type="InterPro" id="IPR037873">
    <property type="entry name" value="BamE-like"/>
</dbReference>